<name>A0A956SEY6_UNCEI</name>
<dbReference type="Proteomes" id="UP000739538">
    <property type="component" value="Unassembled WGS sequence"/>
</dbReference>
<evidence type="ECO:0000313" key="2">
    <source>
        <dbReference type="EMBL" id="MCA9756799.1"/>
    </source>
</evidence>
<feature type="transmembrane region" description="Helical" evidence="1">
    <location>
        <begin position="37"/>
        <end position="57"/>
    </location>
</feature>
<accession>A0A956SEY6</accession>
<proteinExistence type="predicted"/>
<gene>
    <name evidence="2" type="ORF">KDA27_13430</name>
</gene>
<dbReference type="AlphaFoldDB" id="A0A956SEY6"/>
<dbReference type="EMBL" id="JAGQHS010000067">
    <property type="protein sequence ID" value="MCA9756799.1"/>
    <property type="molecule type" value="Genomic_DNA"/>
</dbReference>
<keyword evidence="1" id="KW-0472">Membrane</keyword>
<reference evidence="2" key="1">
    <citation type="submission" date="2020-04" db="EMBL/GenBank/DDBJ databases">
        <authorList>
            <person name="Zhang T."/>
        </authorList>
    </citation>
    <scope>NUCLEOTIDE SEQUENCE</scope>
    <source>
        <strain evidence="2">HKST-UBA02</strain>
    </source>
</reference>
<keyword evidence="1" id="KW-1133">Transmembrane helix</keyword>
<organism evidence="2 3">
    <name type="scientific">Eiseniibacteriota bacterium</name>
    <dbReference type="NCBI Taxonomy" id="2212470"/>
    <lineage>
        <taxon>Bacteria</taxon>
        <taxon>Candidatus Eiseniibacteriota</taxon>
    </lineage>
</organism>
<protein>
    <submittedName>
        <fullName evidence="2">Uncharacterized protein</fullName>
    </submittedName>
</protein>
<reference evidence="2" key="2">
    <citation type="journal article" date="2021" name="Microbiome">
        <title>Successional dynamics and alternative stable states in a saline activated sludge microbial community over 9 years.</title>
        <authorList>
            <person name="Wang Y."/>
            <person name="Ye J."/>
            <person name="Ju F."/>
            <person name="Liu L."/>
            <person name="Boyd J.A."/>
            <person name="Deng Y."/>
            <person name="Parks D.H."/>
            <person name="Jiang X."/>
            <person name="Yin X."/>
            <person name="Woodcroft B.J."/>
            <person name="Tyson G.W."/>
            <person name="Hugenholtz P."/>
            <person name="Polz M.F."/>
            <person name="Zhang T."/>
        </authorList>
    </citation>
    <scope>NUCLEOTIDE SEQUENCE</scope>
    <source>
        <strain evidence="2">HKST-UBA02</strain>
    </source>
</reference>
<comment type="caution">
    <text evidence="2">The sequence shown here is derived from an EMBL/GenBank/DDBJ whole genome shotgun (WGS) entry which is preliminary data.</text>
</comment>
<sequence length="59" mass="6757">MEWWGRVGSRLRAMHAVDLTGPKIQDADAPGSKEVPMLLLLLITATIMACFDIFWWLKR</sequence>
<keyword evidence="1" id="KW-0812">Transmembrane</keyword>
<evidence type="ECO:0000313" key="3">
    <source>
        <dbReference type="Proteomes" id="UP000739538"/>
    </source>
</evidence>
<evidence type="ECO:0000256" key="1">
    <source>
        <dbReference type="SAM" id="Phobius"/>
    </source>
</evidence>